<evidence type="ECO:0000313" key="1">
    <source>
        <dbReference type="EMBL" id="TEB06964.1"/>
    </source>
</evidence>
<reference evidence="1 2" key="1">
    <citation type="journal article" date="2018" name="Environ. Microbiol.">
        <title>Novel energy conservation strategies and behaviour of Pelotomaculum schinkii driving syntrophic propionate catabolism.</title>
        <authorList>
            <person name="Hidalgo-Ahumada C.A.P."/>
            <person name="Nobu M.K."/>
            <person name="Narihiro T."/>
            <person name="Tamaki H."/>
            <person name="Liu W.T."/>
            <person name="Kamagata Y."/>
            <person name="Stams A.J.M."/>
            <person name="Imachi H."/>
            <person name="Sousa D.Z."/>
        </authorList>
    </citation>
    <scope>NUCLEOTIDE SEQUENCE [LARGE SCALE GENOMIC DNA]</scope>
    <source>
        <strain evidence="1 2">HH</strain>
    </source>
</reference>
<proteinExistence type="predicted"/>
<evidence type="ECO:0008006" key="3">
    <source>
        <dbReference type="Google" id="ProtNLM"/>
    </source>
</evidence>
<dbReference type="Gene3D" id="3.40.50.1000">
    <property type="entry name" value="HAD superfamily/HAD-like"/>
    <property type="match status" value="1"/>
</dbReference>
<dbReference type="EMBL" id="QFGA01000001">
    <property type="protein sequence ID" value="TEB06964.1"/>
    <property type="molecule type" value="Genomic_DNA"/>
</dbReference>
<dbReference type="Gene3D" id="1.10.150.240">
    <property type="entry name" value="Putative phosphatase, domain 2"/>
    <property type="match status" value="1"/>
</dbReference>
<evidence type="ECO:0000313" key="2">
    <source>
        <dbReference type="Proteomes" id="UP000298324"/>
    </source>
</evidence>
<organism evidence="1 2">
    <name type="scientific">Pelotomaculum schinkii</name>
    <dbReference type="NCBI Taxonomy" id="78350"/>
    <lineage>
        <taxon>Bacteria</taxon>
        <taxon>Bacillati</taxon>
        <taxon>Bacillota</taxon>
        <taxon>Clostridia</taxon>
        <taxon>Eubacteriales</taxon>
        <taxon>Desulfotomaculaceae</taxon>
        <taxon>Pelotomaculum</taxon>
    </lineage>
</organism>
<name>A0A4Y7RDA2_9FIRM</name>
<dbReference type="InterPro" id="IPR023198">
    <property type="entry name" value="PGP-like_dom2"/>
</dbReference>
<comment type="caution">
    <text evidence="1">The sequence shown here is derived from an EMBL/GenBank/DDBJ whole genome shotgun (WGS) entry which is preliminary data.</text>
</comment>
<sequence length="112" mass="12359">MKRGILMDFDDTLVETTVYFNQAKSWFATLMAGMGFPAEKALSTLNEYDIKNVQLSGGFFKDCFPRALVRLMSIAVAFMAQITAAKRGRKLKTWAGGCTGSQSGQSRALKTF</sequence>
<accession>A0A4Y7RDA2</accession>
<protein>
    <recommendedName>
        <fullName evidence="3">Phosphoglycolate phosphatase</fullName>
    </recommendedName>
</protein>
<dbReference type="InterPro" id="IPR023214">
    <property type="entry name" value="HAD_sf"/>
</dbReference>
<dbReference type="RefSeq" id="WP_190239016.1">
    <property type="nucleotide sequence ID" value="NZ_QFGA01000001.1"/>
</dbReference>
<dbReference type="AlphaFoldDB" id="A0A4Y7RDA2"/>
<gene>
    <name evidence="1" type="ORF">Psch_00499</name>
</gene>
<keyword evidence="2" id="KW-1185">Reference proteome</keyword>
<dbReference type="Proteomes" id="UP000298324">
    <property type="component" value="Unassembled WGS sequence"/>
</dbReference>